<gene>
    <name evidence="2" type="ORF">JIM95_08100</name>
    <name evidence="3" type="ORF">OS123_09015</name>
</gene>
<feature type="transmembrane region" description="Helical" evidence="1">
    <location>
        <begin position="41"/>
        <end position="60"/>
    </location>
</feature>
<dbReference type="EMBL" id="JAENIP010000014">
    <property type="protein sequence ID" value="MBK1844537.1"/>
    <property type="molecule type" value="Genomic_DNA"/>
</dbReference>
<keyword evidence="4" id="KW-1185">Reference proteome</keyword>
<feature type="transmembrane region" description="Helical" evidence="1">
    <location>
        <begin position="15"/>
        <end position="35"/>
    </location>
</feature>
<dbReference type="AlphaFoldDB" id="A0A9Q4GM92"/>
<evidence type="ECO:0000313" key="3">
    <source>
        <dbReference type="EMBL" id="MCX7538673.1"/>
    </source>
</evidence>
<dbReference type="Proteomes" id="UP001070238">
    <property type="component" value="Unassembled WGS sequence"/>
</dbReference>
<keyword evidence="1" id="KW-1133">Transmembrane helix</keyword>
<evidence type="ECO:0000256" key="1">
    <source>
        <dbReference type="SAM" id="Phobius"/>
    </source>
</evidence>
<feature type="transmembrane region" description="Helical" evidence="1">
    <location>
        <begin position="67"/>
        <end position="88"/>
    </location>
</feature>
<evidence type="ECO:0000313" key="2">
    <source>
        <dbReference type="EMBL" id="MBK1844537.1"/>
    </source>
</evidence>
<name>A0A9Q4GM92_9CORY</name>
<comment type="caution">
    <text evidence="3">The sequence shown here is derived from an EMBL/GenBank/DDBJ whole genome shotgun (WGS) entry which is preliminary data.</text>
</comment>
<protein>
    <submittedName>
        <fullName evidence="3">Uncharacterized protein</fullName>
    </submittedName>
</protein>
<dbReference type="RefSeq" id="WP_200259463.1">
    <property type="nucleotide sequence ID" value="NZ_JAENIP020000003.1"/>
</dbReference>
<organism evidence="3 5">
    <name type="scientific">Corynebacterium antarcticum</name>
    <dbReference type="NCBI Taxonomy" id="2800405"/>
    <lineage>
        <taxon>Bacteria</taxon>
        <taxon>Bacillati</taxon>
        <taxon>Actinomycetota</taxon>
        <taxon>Actinomycetes</taxon>
        <taxon>Mycobacteriales</taxon>
        <taxon>Corynebacteriaceae</taxon>
        <taxon>Corynebacterium</taxon>
    </lineage>
</organism>
<reference evidence="3" key="2">
    <citation type="submission" date="2022-11" db="EMBL/GenBank/DDBJ databases">
        <title>Corynebacterium sp. isolated from Penguins.</title>
        <authorList>
            <person name="Sedlar K."/>
            <person name="Svec P."/>
        </authorList>
    </citation>
    <scope>NUCLEOTIDE SEQUENCE</scope>
    <source>
        <strain evidence="3">P5875</strain>
    </source>
</reference>
<accession>A0A9Q4GM92</accession>
<dbReference type="Proteomes" id="UP000650005">
    <property type="component" value="Unassembled WGS sequence"/>
</dbReference>
<dbReference type="EMBL" id="JAPMKX010000003">
    <property type="protein sequence ID" value="MCX7538673.1"/>
    <property type="molecule type" value="Genomic_DNA"/>
</dbReference>
<evidence type="ECO:0000313" key="5">
    <source>
        <dbReference type="Proteomes" id="UP001070238"/>
    </source>
</evidence>
<reference evidence="2" key="1">
    <citation type="submission" date="2021-01" db="EMBL/GenBank/DDBJ databases">
        <title>Characterization of Corynebacterium spp. from penguins.</title>
        <authorList>
            <person name="Svec P."/>
        </authorList>
    </citation>
    <scope>NUCLEOTIDE SEQUENCE</scope>
    <source>
        <strain evidence="2">CCM 8835</strain>
    </source>
</reference>
<sequence length="90" mass="10308">MRNKWAFYGETEPRWLLAIAWLLILALPVVTFFALRIDNGYQLIFMYSPVAGLVALAAAVRLRSWLLILQGIFTATFYGYLAFLYFGLVP</sequence>
<proteinExistence type="predicted"/>
<keyword evidence="1" id="KW-0472">Membrane</keyword>
<evidence type="ECO:0000313" key="4">
    <source>
        <dbReference type="Proteomes" id="UP000650005"/>
    </source>
</evidence>
<keyword evidence="1" id="KW-0812">Transmembrane</keyword>